<evidence type="ECO:0000313" key="3">
    <source>
        <dbReference type="Proteomes" id="UP000184080"/>
    </source>
</evidence>
<evidence type="ECO:0000313" key="2">
    <source>
        <dbReference type="EMBL" id="SHJ61238.1"/>
    </source>
</evidence>
<evidence type="ECO:0000259" key="1">
    <source>
        <dbReference type="PROSITE" id="PS51677"/>
    </source>
</evidence>
<dbReference type="InterPro" id="IPR002509">
    <property type="entry name" value="NODB_dom"/>
</dbReference>
<dbReference type="PROSITE" id="PS51677">
    <property type="entry name" value="NODB"/>
    <property type="match status" value="1"/>
</dbReference>
<feature type="domain" description="NodB homology" evidence="1">
    <location>
        <begin position="50"/>
        <end position="231"/>
    </location>
</feature>
<dbReference type="InterPro" id="IPR011330">
    <property type="entry name" value="Glyco_hydro/deAcase_b/a-brl"/>
</dbReference>
<dbReference type="PANTHER" id="PTHR10587:SF128">
    <property type="entry name" value="POLYSACCHARIDE DEACETYLASE PDAB-RELATED"/>
    <property type="match status" value="1"/>
</dbReference>
<dbReference type="InterPro" id="IPR050248">
    <property type="entry name" value="Polysacc_deacetylase_ArnD"/>
</dbReference>
<dbReference type="EMBL" id="FQZO01000006">
    <property type="protein sequence ID" value="SHJ61238.1"/>
    <property type="molecule type" value="Genomic_DNA"/>
</dbReference>
<protein>
    <submittedName>
        <fullName evidence="2">Polysaccharide deacetylase family sporulation protein PdaB</fullName>
    </submittedName>
</protein>
<dbReference type="STRING" id="1121298.SAMN05444401_3460"/>
<dbReference type="GO" id="GO:0016810">
    <property type="term" value="F:hydrolase activity, acting on carbon-nitrogen (but not peptide) bonds"/>
    <property type="evidence" value="ECO:0007669"/>
    <property type="project" value="InterPro"/>
</dbReference>
<keyword evidence="3" id="KW-1185">Reference proteome</keyword>
<dbReference type="CDD" id="cd10917">
    <property type="entry name" value="CE4_NodB_like_6s_7s"/>
    <property type="match status" value="1"/>
</dbReference>
<dbReference type="Pfam" id="PF01522">
    <property type="entry name" value="Polysacc_deac_1"/>
    <property type="match status" value="1"/>
</dbReference>
<dbReference type="OrthoDB" id="9806342at2"/>
<dbReference type="Proteomes" id="UP000184080">
    <property type="component" value="Unassembled WGS sequence"/>
</dbReference>
<accession>A0A1M6KQI1</accession>
<gene>
    <name evidence="2" type="ORF">SAMN05444401_3460</name>
</gene>
<name>A0A1M6KQI1_9CLOT</name>
<sequence length="253" mass="29475">MNKKLYHKVIFSLLLLFLTGLSSILLSKLDIKTFATNKKLPIYSVETKKQDIAITFDVNWAEKDHLYEILDILKNKNVKATFFVMGGWIEYNEENAAKLKRIYDEGHEIGNHSNMHPDMTKITKDRMIKEIEVTDSIIKKHTGITTDLFRCPSGAYNDNVIETVESTKHFCIQWDVDSIDWREQGEAIEYERVMKKASPGSIILFHNDAKYTPKNLEKIIDNLKDKGYEFVVISELIYKDDYYIDINGKQHKN</sequence>
<proteinExistence type="predicted"/>
<dbReference type="GO" id="GO:0005975">
    <property type="term" value="P:carbohydrate metabolic process"/>
    <property type="evidence" value="ECO:0007669"/>
    <property type="project" value="InterPro"/>
</dbReference>
<reference evidence="2 3" key="1">
    <citation type="submission" date="2016-11" db="EMBL/GenBank/DDBJ databases">
        <authorList>
            <person name="Jaros S."/>
            <person name="Januszkiewicz K."/>
            <person name="Wedrychowicz H."/>
        </authorList>
    </citation>
    <scope>NUCLEOTIDE SEQUENCE [LARGE SCALE GENOMIC DNA]</scope>
    <source>
        <strain evidence="2 3">DSM 21864</strain>
    </source>
</reference>
<dbReference type="Gene3D" id="3.20.20.370">
    <property type="entry name" value="Glycoside hydrolase/deacetylase"/>
    <property type="match status" value="1"/>
</dbReference>
<dbReference type="PANTHER" id="PTHR10587">
    <property type="entry name" value="GLYCOSYL TRANSFERASE-RELATED"/>
    <property type="match status" value="1"/>
</dbReference>
<dbReference type="GO" id="GO:0016020">
    <property type="term" value="C:membrane"/>
    <property type="evidence" value="ECO:0007669"/>
    <property type="project" value="TreeGrafter"/>
</dbReference>
<dbReference type="RefSeq" id="WP_073009587.1">
    <property type="nucleotide sequence ID" value="NZ_FQZO01000006.1"/>
</dbReference>
<dbReference type="AlphaFoldDB" id="A0A1M6KQI1"/>
<organism evidence="2 3">
    <name type="scientific">Clostridium amylolyticum</name>
    <dbReference type="NCBI Taxonomy" id="1121298"/>
    <lineage>
        <taxon>Bacteria</taxon>
        <taxon>Bacillati</taxon>
        <taxon>Bacillota</taxon>
        <taxon>Clostridia</taxon>
        <taxon>Eubacteriales</taxon>
        <taxon>Clostridiaceae</taxon>
        <taxon>Clostridium</taxon>
    </lineage>
</organism>
<dbReference type="SUPFAM" id="SSF88713">
    <property type="entry name" value="Glycoside hydrolase/deacetylase"/>
    <property type="match status" value="1"/>
</dbReference>